<organism evidence="1 2">
    <name type="scientific">Shewanella nanhaiensis</name>
    <dbReference type="NCBI Taxonomy" id="2864872"/>
    <lineage>
        <taxon>Bacteria</taxon>
        <taxon>Pseudomonadati</taxon>
        <taxon>Pseudomonadota</taxon>
        <taxon>Gammaproteobacteria</taxon>
        <taxon>Alteromonadales</taxon>
        <taxon>Shewanellaceae</taxon>
        <taxon>Shewanella</taxon>
    </lineage>
</organism>
<gene>
    <name evidence="1" type="ORF">K0625_06215</name>
</gene>
<sequence length="72" mass="7870">MIQTSATFCPLCRNKNLCAVSANGSIDECWCQTASFPPKATVKELTDASSCICQDCLARIKQELELGITRLE</sequence>
<keyword evidence="2" id="KW-1185">Reference proteome</keyword>
<dbReference type="RefSeq" id="WP_220108880.1">
    <property type="nucleotide sequence ID" value="NZ_JAHZST010000003.1"/>
</dbReference>
<dbReference type="Pfam" id="PF14375">
    <property type="entry name" value="Cys_rich_CWC"/>
    <property type="match status" value="1"/>
</dbReference>
<proteinExistence type="predicted"/>
<dbReference type="Proteomes" id="UP001195963">
    <property type="component" value="Unassembled WGS sequence"/>
</dbReference>
<dbReference type="EMBL" id="JAHZST010000003">
    <property type="protein sequence ID" value="MBW8183255.1"/>
    <property type="molecule type" value="Genomic_DNA"/>
</dbReference>
<comment type="caution">
    <text evidence="1">The sequence shown here is derived from an EMBL/GenBank/DDBJ whole genome shotgun (WGS) entry which is preliminary data.</text>
</comment>
<evidence type="ECO:0000313" key="2">
    <source>
        <dbReference type="Proteomes" id="UP001195963"/>
    </source>
</evidence>
<name>A0ABS7E0R3_9GAMM</name>
<dbReference type="InterPro" id="IPR032720">
    <property type="entry name" value="Cys_rich_CWC"/>
</dbReference>
<reference evidence="1 2" key="1">
    <citation type="submission" date="2021-07" db="EMBL/GenBank/DDBJ databases">
        <title>Shewanella sp. nov, isolated from SCS.</title>
        <authorList>
            <person name="Cao W.R."/>
        </authorList>
    </citation>
    <scope>NUCLEOTIDE SEQUENCE [LARGE SCALE GENOMIC DNA]</scope>
    <source>
        <strain evidence="1 2">NR704-98</strain>
    </source>
</reference>
<protein>
    <submittedName>
        <fullName evidence="1">Cysteine-rich CWC family protein</fullName>
    </submittedName>
</protein>
<accession>A0ABS7E0R3</accession>
<evidence type="ECO:0000313" key="1">
    <source>
        <dbReference type="EMBL" id="MBW8183255.1"/>
    </source>
</evidence>